<dbReference type="InterPro" id="IPR052531">
    <property type="entry name" value="CarD-like_regulator"/>
</dbReference>
<dbReference type="InterPro" id="IPR042215">
    <property type="entry name" value="CarD-like_C"/>
</dbReference>
<accession>A0A3B1BSV3</accession>
<evidence type="ECO:0000313" key="2">
    <source>
        <dbReference type="EMBL" id="VAX14934.1"/>
    </source>
</evidence>
<dbReference type="InterPro" id="IPR003711">
    <property type="entry name" value="CarD-like/TRCF_RID"/>
</dbReference>
<dbReference type="Pfam" id="PF02559">
    <property type="entry name" value="CarD_TRCF_RID"/>
    <property type="match status" value="1"/>
</dbReference>
<organism evidence="2">
    <name type="scientific">hydrothermal vent metagenome</name>
    <dbReference type="NCBI Taxonomy" id="652676"/>
    <lineage>
        <taxon>unclassified sequences</taxon>
        <taxon>metagenomes</taxon>
        <taxon>ecological metagenomes</taxon>
    </lineage>
</organism>
<dbReference type="PANTHER" id="PTHR38447">
    <property type="entry name" value="TRANSCRIPTION FACTOR YDEB-RELATED"/>
    <property type="match status" value="1"/>
</dbReference>
<dbReference type="InterPro" id="IPR048792">
    <property type="entry name" value="CarD_C"/>
</dbReference>
<feature type="domain" description="CarD-like/TRCF RNAP-interacting" evidence="1">
    <location>
        <begin position="38"/>
        <end position="149"/>
    </location>
</feature>
<protein>
    <recommendedName>
        <fullName evidence="1">CarD-like/TRCF RNAP-interacting domain-containing protein</fullName>
    </recommendedName>
</protein>
<gene>
    <name evidence="2" type="ORF">MNBD_NITROSPINAE01-580</name>
</gene>
<dbReference type="SMART" id="SM01058">
    <property type="entry name" value="CarD_TRCF"/>
    <property type="match status" value="1"/>
</dbReference>
<dbReference type="Gene3D" id="1.20.58.1290">
    <property type="entry name" value="CarD-like, C-terminal domain"/>
    <property type="match status" value="1"/>
</dbReference>
<dbReference type="SUPFAM" id="SSF141259">
    <property type="entry name" value="CarD-like"/>
    <property type="match status" value="1"/>
</dbReference>
<proteinExistence type="predicted"/>
<sequence>MPDSSLTITGRCASIVAIFVVLFIRGSSLVVASKQQVAFSIGSKVIYPSHGIGTITKIESGKSAGLDESCYIIRFTTSGMTIMAPVKSAKMVGMRKVIQKREVPKIMRILKDSSAEKIESNWNKRQKTYLEKIKSGSIFEVASVYRDLFLLKEKKGLSFGEQQVFDNAHKLVVSEIAEAKGIQEDKASVLLTKALSN</sequence>
<dbReference type="InterPro" id="IPR036101">
    <property type="entry name" value="CarD-like/TRCF_RID_sf"/>
</dbReference>
<reference evidence="2" key="1">
    <citation type="submission" date="2018-06" db="EMBL/GenBank/DDBJ databases">
        <authorList>
            <person name="Zhirakovskaya E."/>
        </authorList>
    </citation>
    <scope>NUCLEOTIDE SEQUENCE</scope>
</reference>
<dbReference type="Gene3D" id="2.40.10.170">
    <property type="match status" value="1"/>
</dbReference>
<name>A0A3B1BSV3_9ZZZZ</name>
<dbReference type="AlphaFoldDB" id="A0A3B1BSV3"/>
<dbReference type="EMBL" id="UOGC01000001">
    <property type="protein sequence ID" value="VAX14934.1"/>
    <property type="molecule type" value="Genomic_DNA"/>
</dbReference>
<evidence type="ECO:0000259" key="1">
    <source>
        <dbReference type="SMART" id="SM01058"/>
    </source>
</evidence>
<dbReference type="PANTHER" id="PTHR38447:SF1">
    <property type="entry name" value="RNA POLYMERASE-BINDING TRANSCRIPTION FACTOR CARD"/>
    <property type="match status" value="1"/>
</dbReference>
<dbReference type="Pfam" id="PF21095">
    <property type="entry name" value="CarD_C"/>
    <property type="match status" value="1"/>
</dbReference>
<dbReference type="GO" id="GO:0009303">
    <property type="term" value="P:rRNA transcription"/>
    <property type="evidence" value="ECO:0007669"/>
    <property type="project" value="TreeGrafter"/>
</dbReference>